<protein>
    <submittedName>
        <fullName evidence="1">Uncharacterized protein</fullName>
    </submittedName>
</protein>
<dbReference type="EMBL" id="ADBJ01000042">
    <property type="protein sequence ID" value="EFA77622.1"/>
    <property type="molecule type" value="Genomic_DNA"/>
</dbReference>
<sequence length="222" mass="24943">MFVEKVGYLGWKNCYRIQYQNLQCIVTTDVGPRIISLRKVNNQHLSQELMGVAQADAGQVGGTEWKLYGGHRLWSAPEQSPRTYFPDNFSVAIEIAADRRSVNRLKLGNRYIVVEQQPTATTTNKIGARVNNGWTCAVNSDTLFVKLIDRETKDLNVDLGANVECYLSPDILELETVGPLTLLEPKQSVTLTEKWFLFDNSVIPTNDQTVDASILPTINRLL</sequence>
<keyword evidence="2" id="KW-1185">Reference proteome</keyword>
<evidence type="ECO:0000313" key="2">
    <source>
        <dbReference type="Proteomes" id="UP000001396"/>
    </source>
</evidence>
<accession>D3BM21</accession>
<reference evidence="1 2" key="1">
    <citation type="journal article" date="2011" name="Genome Res.">
        <title>Phylogeny-wide analysis of social amoeba genomes highlights ancient origins for complex intercellular communication.</title>
        <authorList>
            <person name="Heidel A.J."/>
            <person name="Lawal H.M."/>
            <person name="Felder M."/>
            <person name="Schilde C."/>
            <person name="Helps N.R."/>
            <person name="Tunggal B."/>
            <person name="Rivero F."/>
            <person name="John U."/>
            <person name="Schleicher M."/>
            <person name="Eichinger L."/>
            <person name="Platzer M."/>
            <person name="Noegel A.A."/>
            <person name="Schaap P."/>
            <person name="Gloeckner G."/>
        </authorList>
    </citation>
    <scope>NUCLEOTIDE SEQUENCE [LARGE SCALE GENOMIC DNA]</scope>
    <source>
        <strain evidence="2">ATCC 26659 / Pp 5 / PN500</strain>
    </source>
</reference>
<dbReference type="AlphaFoldDB" id="D3BM21"/>
<evidence type="ECO:0000313" key="1">
    <source>
        <dbReference type="EMBL" id="EFA77622.1"/>
    </source>
</evidence>
<dbReference type="GeneID" id="31367696"/>
<dbReference type="Proteomes" id="UP000001396">
    <property type="component" value="Unassembled WGS sequence"/>
</dbReference>
<organism evidence="1 2">
    <name type="scientific">Heterostelium pallidum (strain ATCC 26659 / Pp 5 / PN500)</name>
    <name type="common">Cellular slime mold</name>
    <name type="synonym">Polysphondylium pallidum</name>
    <dbReference type="NCBI Taxonomy" id="670386"/>
    <lineage>
        <taxon>Eukaryota</taxon>
        <taxon>Amoebozoa</taxon>
        <taxon>Evosea</taxon>
        <taxon>Eumycetozoa</taxon>
        <taxon>Dictyostelia</taxon>
        <taxon>Acytosteliales</taxon>
        <taxon>Acytosteliaceae</taxon>
        <taxon>Heterostelium</taxon>
    </lineage>
</organism>
<name>D3BM21_HETP5</name>
<dbReference type="RefSeq" id="XP_020429750.1">
    <property type="nucleotide sequence ID" value="XM_020582969.1"/>
</dbReference>
<dbReference type="InParanoid" id="D3BM21"/>
<comment type="caution">
    <text evidence="1">The sequence shown here is derived from an EMBL/GenBank/DDBJ whole genome shotgun (WGS) entry which is preliminary data.</text>
</comment>
<proteinExistence type="predicted"/>
<gene>
    <name evidence="1" type="ORF">PPL_12229</name>
</gene>